<evidence type="ECO:0000313" key="1">
    <source>
        <dbReference type="EMBL" id="MDQ0681178.1"/>
    </source>
</evidence>
<sequence length="29" mass="2962">MIRAFGPGPARLTAVRAGSACTDTCIVAR</sequence>
<dbReference type="Proteomes" id="UP001243364">
    <property type="component" value="Unassembled WGS sequence"/>
</dbReference>
<protein>
    <submittedName>
        <fullName evidence="1">Uncharacterized protein</fullName>
    </submittedName>
</protein>
<organism evidence="1 2">
    <name type="scientific">Streptomyces achromogenes</name>
    <dbReference type="NCBI Taxonomy" id="67255"/>
    <lineage>
        <taxon>Bacteria</taxon>
        <taxon>Bacillati</taxon>
        <taxon>Actinomycetota</taxon>
        <taxon>Actinomycetes</taxon>
        <taxon>Kitasatosporales</taxon>
        <taxon>Streptomycetaceae</taxon>
        <taxon>Streptomyces</taxon>
    </lineage>
</organism>
<name>A0ABU0PU54_STRAH</name>
<evidence type="ECO:0000313" key="2">
    <source>
        <dbReference type="Proteomes" id="UP001243364"/>
    </source>
</evidence>
<accession>A0ABU0PU54</accession>
<keyword evidence="2" id="KW-1185">Reference proteome</keyword>
<proteinExistence type="predicted"/>
<comment type="caution">
    <text evidence="1">The sequence shown here is derived from an EMBL/GenBank/DDBJ whole genome shotgun (WGS) entry which is preliminary data.</text>
</comment>
<dbReference type="EMBL" id="JAUSYA010000001">
    <property type="protein sequence ID" value="MDQ0681178.1"/>
    <property type="molecule type" value="Genomic_DNA"/>
</dbReference>
<gene>
    <name evidence="1" type="ORF">QFZ56_000141</name>
</gene>
<reference evidence="1 2" key="1">
    <citation type="submission" date="2023-07" db="EMBL/GenBank/DDBJ databases">
        <title>Comparative genomics of wheat-associated soil bacteria to identify genetic determinants of phenazine resistance.</title>
        <authorList>
            <person name="Mouncey N."/>
        </authorList>
    </citation>
    <scope>NUCLEOTIDE SEQUENCE [LARGE SCALE GENOMIC DNA]</scope>
    <source>
        <strain evidence="1 2">W4I19-2</strain>
    </source>
</reference>